<dbReference type="PANTHER" id="PTHR34975">
    <property type="entry name" value="SPORE GERMINATION PROTEIN A2"/>
    <property type="match status" value="1"/>
</dbReference>
<evidence type="ECO:0000256" key="6">
    <source>
        <dbReference type="ARBA" id="ARBA00022989"/>
    </source>
</evidence>
<evidence type="ECO:0000256" key="4">
    <source>
        <dbReference type="ARBA" id="ARBA00022544"/>
    </source>
</evidence>
<proteinExistence type="inferred from homology"/>
<evidence type="ECO:0000256" key="5">
    <source>
        <dbReference type="ARBA" id="ARBA00022692"/>
    </source>
</evidence>
<keyword evidence="4" id="KW-0309">Germination</keyword>
<feature type="transmembrane region" description="Helical" evidence="8">
    <location>
        <begin position="262"/>
        <end position="285"/>
    </location>
</feature>
<organism evidence="9 10">
    <name type="scientific">Vallitalea pronyensis</name>
    <dbReference type="NCBI Taxonomy" id="1348613"/>
    <lineage>
        <taxon>Bacteria</taxon>
        <taxon>Bacillati</taxon>
        <taxon>Bacillota</taxon>
        <taxon>Clostridia</taxon>
        <taxon>Lachnospirales</taxon>
        <taxon>Vallitaleaceae</taxon>
        <taxon>Vallitalea</taxon>
    </lineage>
</organism>
<feature type="transmembrane region" description="Helical" evidence="8">
    <location>
        <begin position="220"/>
        <end position="242"/>
    </location>
</feature>
<evidence type="ECO:0000256" key="7">
    <source>
        <dbReference type="ARBA" id="ARBA00023136"/>
    </source>
</evidence>
<dbReference type="EMBL" id="CP058649">
    <property type="protein sequence ID" value="QUI23312.1"/>
    <property type="molecule type" value="Genomic_DNA"/>
</dbReference>
<dbReference type="Gene3D" id="1.20.1740.10">
    <property type="entry name" value="Amino acid/polyamine transporter I"/>
    <property type="match status" value="1"/>
</dbReference>
<accession>A0A8J8MK50</accession>
<dbReference type="RefSeq" id="WP_212693992.1">
    <property type="nucleotide sequence ID" value="NZ_CP058649.1"/>
</dbReference>
<keyword evidence="3" id="KW-0813">Transport</keyword>
<keyword evidence="5 8" id="KW-0812">Transmembrane</keyword>
<evidence type="ECO:0000256" key="1">
    <source>
        <dbReference type="ARBA" id="ARBA00004141"/>
    </source>
</evidence>
<keyword evidence="6 8" id="KW-1133">Transmembrane helix</keyword>
<evidence type="ECO:0000313" key="10">
    <source>
        <dbReference type="Proteomes" id="UP000683246"/>
    </source>
</evidence>
<keyword evidence="7 8" id="KW-0472">Membrane</keyword>
<feature type="transmembrane region" description="Helical" evidence="8">
    <location>
        <begin position="115"/>
        <end position="137"/>
    </location>
</feature>
<feature type="transmembrane region" description="Helical" evidence="8">
    <location>
        <begin position="149"/>
        <end position="167"/>
    </location>
</feature>
<keyword evidence="10" id="KW-1185">Reference proteome</keyword>
<evidence type="ECO:0000256" key="2">
    <source>
        <dbReference type="ARBA" id="ARBA00007998"/>
    </source>
</evidence>
<protein>
    <submittedName>
        <fullName evidence="9">Endospore germination permease</fullName>
    </submittedName>
</protein>
<dbReference type="InterPro" id="IPR004761">
    <property type="entry name" value="Spore_GerAB"/>
</dbReference>
<feature type="transmembrane region" description="Helical" evidence="8">
    <location>
        <begin position="43"/>
        <end position="64"/>
    </location>
</feature>
<comment type="similarity">
    <text evidence="2">Belongs to the amino acid-polyamine-organocation (APC) superfamily. Spore germination protein (SGP) (TC 2.A.3.9) family.</text>
</comment>
<feature type="transmembrane region" description="Helical" evidence="8">
    <location>
        <begin position="84"/>
        <end position="109"/>
    </location>
</feature>
<feature type="transmembrane region" description="Helical" evidence="8">
    <location>
        <begin position="187"/>
        <end position="208"/>
    </location>
</feature>
<dbReference type="KEGG" id="vpy:HZI73_13900"/>
<dbReference type="NCBIfam" id="TIGR00912">
    <property type="entry name" value="2A0309"/>
    <property type="match status" value="1"/>
</dbReference>
<name>A0A8J8MK50_9FIRM</name>
<comment type="subcellular location">
    <subcellularLocation>
        <location evidence="1">Membrane</location>
        <topology evidence="1">Multi-pass membrane protein</topology>
    </subcellularLocation>
</comment>
<reference evidence="9" key="1">
    <citation type="submission" date="2020-07" db="EMBL/GenBank/DDBJ databases">
        <title>Vallitalea pronyensis genome.</title>
        <authorList>
            <person name="Postec A."/>
        </authorList>
    </citation>
    <scope>NUCLEOTIDE SEQUENCE</scope>
    <source>
        <strain evidence="9">FatNI3</strain>
    </source>
</reference>
<feature type="transmembrane region" description="Helical" evidence="8">
    <location>
        <begin position="340"/>
        <end position="359"/>
    </location>
</feature>
<dbReference type="Pfam" id="PF03845">
    <property type="entry name" value="Spore_permease"/>
    <property type="match status" value="1"/>
</dbReference>
<dbReference type="AlphaFoldDB" id="A0A8J8MK50"/>
<feature type="transmembrane region" description="Helical" evidence="8">
    <location>
        <begin position="306"/>
        <end position="325"/>
    </location>
</feature>
<gene>
    <name evidence="9" type="ORF">HZI73_13900</name>
</gene>
<dbReference type="GO" id="GO:0016020">
    <property type="term" value="C:membrane"/>
    <property type="evidence" value="ECO:0007669"/>
    <property type="project" value="UniProtKB-SubCell"/>
</dbReference>
<evidence type="ECO:0000313" key="9">
    <source>
        <dbReference type="EMBL" id="QUI23312.1"/>
    </source>
</evidence>
<evidence type="ECO:0000256" key="3">
    <source>
        <dbReference type="ARBA" id="ARBA00022448"/>
    </source>
</evidence>
<dbReference type="Proteomes" id="UP000683246">
    <property type="component" value="Chromosome"/>
</dbReference>
<sequence length="373" mass="41663">MKSNANNTATLTPSEMTHFIIAMVIGVGILGGTGTIENAGNDGWIAILIGGLYPLYMIWLAFIISKRYPKDTIISINSKLFGKYLGFVCSIFVCGVFMYILLVVVSAFASITRTFIAPFLPIYTIIGISMFLIFYFASKGMKVIAKVNAVIFYLTLILILLPGYAFIKGSYFNLLPVFNSSLSDILTGSFQSIYSYAGIEVVFLLYPFASDQKKLFGSMLKGVGIVVAIYVWLTVTVIYYLGADVAIKFYWPLLTIADSVQVPIINLFRYIFMLFWSFIIYRISANALYFSAFTLTEFLQIKKKEYHTIILGAIAVLVGVAMLLIDNESIRREITKKEPYIAIVFTVYITILTLLVVLLKKKPSENSDKKNGG</sequence>
<dbReference type="PANTHER" id="PTHR34975:SF2">
    <property type="entry name" value="SPORE GERMINATION PROTEIN A2"/>
    <property type="match status" value="1"/>
</dbReference>
<dbReference type="GO" id="GO:0009847">
    <property type="term" value="P:spore germination"/>
    <property type="evidence" value="ECO:0007669"/>
    <property type="project" value="InterPro"/>
</dbReference>
<feature type="transmembrane region" description="Helical" evidence="8">
    <location>
        <begin position="20"/>
        <end position="37"/>
    </location>
</feature>
<evidence type="ECO:0000256" key="8">
    <source>
        <dbReference type="SAM" id="Phobius"/>
    </source>
</evidence>